<gene>
    <name evidence="1" type="ORF">MUY34_00160</name>
</gene>
<comment type="caution">
    <text evidence="1">The sequence shown here is derived from an EMBL/GenBank/DDBJ whole genome shotgun (WGS) entry which is preliminary data.</text>
</comment>
<accession>A0ABT0H3Q5</accession>
<protein>
    <submittedName>
        <fullName evidence="1">Uncharacterized protein</fullName>
    </submittedName>
</protein>
<dbReference type="Proteomes" id="UP001203687">
    <property type="component" value="Unassembled WGS sequence"/>
</dbReference>
<keyword evidence="2" id="KW-1185">Reference proteome</keyword>
<reference evidence="1" key="1">
    <citation type="submission" date="2022-04" db="EMBL/GenBank/DDBJ databases">
        <authorList>
            <person name="Ren T."/>
        </authorList>
    </citation>
    <scope>NUCLEOTIDE SEQUENCE</scope>
    <source>
        <strain evidence="1">F63249</strain>
    </source>
</reference>
<dbReference type="EMBL" id="JALPQF010000001">
    <property type="protein sequence ID" value="MCK8479006.1"/>
    <property type="molecule type" value="Genomic_DNA"/>
</dbReference>
<sequence>MPIERKPIHRRRSVTHNLGKQDITKAILQINPIKMKLHTINPQVFAPVLAANASINTLNVAPIDDKVYVYEKKRYGRPQFRFKPDVSEEKIPGQQAIRFSEADNGDLHLDIIIEAFRKEKNVIPLDFKEINITFHYEHNGSSKATSLSVKKIQSVKTLNILKHVYAHTLIKAEDKEAIYKALTSPNLVAKFEIDVKVWWQKPPYTIRRARVGINPKTGKRIQIAEKRVKNKNSKPQSVSIKTELHKLFMTNDEVFQGIFNELDSKSYKWERGSKTVGKIEYSYYFRLTNDPNMVYFLPQVYRIGINSMGQPKVNINLYSIDNGATDKEYRIKMTFHMMPYFHPRARKDLMNKLSSISGQKLKYAQNLQFGGFKDVSFELEDRFSNEDDPISGKFTEKLSKIDPLAGFTITADFSLESFDLFKAELLRDGINIGKMYFDLQEKEEGADIITKSNPITVQLDFRKLENISIESELFTSNNGQGSTISGFRFFNKTKTSIEIEGVELTLLSIDREKNEVYDVDSDLKTNLDIEDWPVTIDSRNEKLLMLDDSKISSLSNKNMVWTDLVCEPYGVRAKVEPEVIMASVIDRAQGDPEVWNLSIVCPLYKRWEQWTDDQRLPYAGIMGLTVNIKLQEGEIFSIKLDRDNPEGIVKMSRSVRQLLQSTNYDNRSYDYQLINETLPPSSPGEWIKSQNTSVNFLEVYPEI</sequence>
<organism evidence="1 2">
    <name type="scientific">Psychroserpens algicola</name>
    <dbReference type="NCBI Taxonomy" id="1719034"/>
    <lineage>
        <taxon>Bacteria</taxon>
        <taxon>Pseudomonadati</taxon>
        <taxon>Bacteroidota</taxon>
        <taxon>Flavobacteriia</taxon>
        <taxon>Flavobacteriales</taxon>
        <taxon>Flavobacteriaceae</taxon>
        <taxon>Psychroserpens</taxon>
    </lineage>
</organism>
<dbReference type="RefSeq" id="WP_248411443.1">
    <property type="nucleotide sequence ID" value="NZ_JALPQF010000001.1"/>
</dbReference>
<evidence type="ECO:0000313" key="1">
    <source>
        <dbReference type="EMBL" id="MCK8479006.1"/>
    </source>
</evidence>
<proteinExistence type="predicted"/>
<name>A0ABT0H3Q5_9FLAO</name>
<evidence type="ECO:0000313" key="2">
    <source>
        <dbReference type="Proteomes" id="UP001203687"/>
    </source>
</evidence>